<feature type="transmembrane region" description="Helical" evidence="6">
    <location>
        <begin position="405"/>
        <end position="421"/>
    </location>
</feature>
<evidence type="ECO:0000256" key="6">
    <source>
        <dbReference type="SAM" id="Phobius"/>
    </source>
</evidence>
<sequence length="509" mass="57354">MAESKQTNSKVLAKNTFFLYIRMMLMMLVALYTSRVILQYLGVENYGIYNAVGGIVAMFGVISASLSTSISRNLTFELGKGDMEKLKKVFSMSLNIQLILIAIIFLFGETIAVWFLNVKMVIPETRLVAANWILQFSLITFAVNLFSVPYNAAIIAHERMNVFAYIGIIEVVLKLLVVYCLIASPIDRLMFYGFLLTFVAIVIQTIYFIFCKRHFEECSYHFIKDKSIFRELFGFATWNFIGSASSIFRSQGVNIILNLFFGPVVNAARAISMQVNNAINGFVGNFMTALTPQITKAYAQGNYTYLLQCIYRGSKFSYYLLYFLSLPVFIETDYILRLWLVNVPESTVGFVRYILLFSLVDTYSRALINANNATGDIKVYQIVIGSLNLTVLPIAYFALKMGASAESTVLVSVFVSLVGLYPRIYFNKKHFPVSYIDFTTKVIFPTIIVSVAGLIIPYIVFLLLPDTFGSFAIVTILCFVSAASVIVILGCTKEERGYAISFIRKKIHK</sequence>
<dbReference type="GO" id="GO:0005886">
    <property type="term" value="C:plasma membrane"/>
    <property type="evidence" value="ECO:0007669"/>
    <property type="project" value="UniProtKB-SubCell"/>
</dbReference>
<feature type="transmembrane region" description="Helical" evidence="6">
    <location>
        <begin position="470"/>
        <end position="491"/>
    </location>
</feature>
<dbReference type="Proteomes" id="UP000488521">
    <property type="component" value="Unassembled WGS sequence"/>
</dbReference>
<keyword evidence="5 6" id="KW-0472">Membrane</keyword>
<feature type="transmembrane region" description="Helical" evidence="6">
    <location>
        <begin position="128"/>
        <end position="150"/>
    </location>
</feature>
<evidence type="ECO:0000256" key="4">
    <source>
        <dbReference type="ARBA" id="ARBA00022989"/>
    </source>
</evidence>
<proteinExistence type="predicted"/>
<dbReference type="RefSeq" id="WP_373251106.1">
    <property type="nucleotide sequence ID" value="NZ_CAXTFL010000009.1"/>
</dbReference>
<feature type="transmembrane region" description="Helical" evidence="6">
    <location>
        <begin position="47"/>
        <end position="68"/>
    </location>
</feature>
<feature type="transmembrane region" description="Helical" evidence="6">
    <location>
        <begin position="20"/>
        <end position="41"/>
    </location>
</feature>
<feature type="transmembrane region" description="Helical" evidence="6">
    <location>
        <begin position="190"/>
        <end position="210"/>
    </location>
</feature>
<evidence type="ECO:0000256" key="2">
    <source>
        <dbReference type="ARBA" id="ARBA00022475"/>
    </source>
</evidence>
<comment type="subcellular location">
    <subcellularLocation>
        <location evidence="1">Cell membrane</location>
        <topology evidence="1">Multi-pass membrane protein</topology>
    </subcellularLocation>
</comment>
<comment type="caution">
    <text evidence="7">The sequence shown here is derived from an EMBL/GenBank/DDBJ whole genome shotgun (WGS) entry which is preliminary data.</text>
</comment>
<evidence type="ECO:0000313" key="8">
    <source>
        <dbReference type="Proteomes" id="UP000488521"/>
    </source>
</evidence>
<feature type="transmembrane region" description="Helical" evidence="6">
    <location>
        <begin position="442"/>
        <end position="464"/>
    </location>
</feature>
<feature type="transmembrane region" description="Helical" evidence="6">
    <location>
        <begin position="89"/>
        <end position="116"/>
    </location>
</feature>
<organism evidence="7 8">
    <name type="scientific">Bacteroides thetaiotaomicron</name>
    <dbReference type="NCBI Taxonomy" id="818"/>
    <lineage>
        <taxon>Bacteria</taxon>
        <taxon>Pseudomonadati</taxon>
        <taxon>Bacteroidota</taxon>
        <taxon>Bacteroidia</taxon>
        <taxon>Bacteroidales</taxon>
        <taxon>Bacteroidaceae</taxon>
        <taxon>Bacteroides</taxon>
    </lineage>
</organism>
<gene>
    <name evidence="7" type="ORF">GAN59_11370</name>
</gene>
<keyword evidence="4 6" id="KW-1133">Transmembrane helix</keyword>
<dbReference type="PANTHER" id="PTHR30250:SF26">
    <property type="entry name" value="PSMA PROTEIN"/>
    <property type="match status" value="1"/>
</dbReference>
<name>A0A6I0SCK1_BACT4</name>
<dbReference type="AlphaFoldDB" id="A0A6I0SCK1"/>
<evidence type="ECO:0000256" key="5">
    <source>
        <dbReference type="ARBA" id="ARBA00023136"/>
    </source>
</evidence>
<reference evidence="7 8" key="1">
    <citation type="journal article" date="2019" name="Nat. Med.">
        <title>A library of human gut bacterial isolates paired with longitudinal multiomics data enables mechanistic microbiome research.</title>
        <authorList>
            <person name="Poyet M."/>
            <person name="Groussin M."/>
            <person name="Gibbons S.M."/>
            <person name="Avila-Pacheco J."/>
            <person name="Jiang X."/>
            <person name="Kearney S.M."/>
            <person name="Perrotta A.R."/>
            <person name="Berdy B."/>
            <person name="Zhao S."/>
            <person name="Lieberman T.D."/>
            <person name="Swanson P.K."/>
            <person name="Smith M."/>
            <person name="Roesemann S."/>
            <person name="Alexander J.E."/>
            <person name="Rich S.A."/>
            <person name="Livny J."/>
            <person name="Vlamakis H."/>
            <person name="Clish C."/>
            <person name="Bullock K."/>
            <person name="Deik A."/>
            <person name="Scott J."/>
            <person name="Pierce K.A."/>
            <person name="Xavier R.J."/>
            <person name="Alm E.J."/>
        </authorList>
    </citation>
    <scope>NUCLEOTIDE SEQUENCE [LARGE SCALE GENOMIC DNA]</scope>
    <source>
        <strain evidence="7 8">BIOML-A156</strain>
    </source>
</reference>
<evidence type="ECO:0000256" key="1">
    <source>
        <dbReference type="ARBA" id="ARBA00004651"/>
    </source>
</evidence>
<evidence type="ECO:0000313" key="7">
    <source>
        <dbReference type="EMBL" id="KAB4474103.1"/>
    </source>
</evidence>
<dbReference type="PANTHER" id="PTHR30250">
    <property type="entry name" value="PST FAMILY PREDICTED COLANIC ACID TRANSPORTER"/>
    <property type="match status" value="1"/>
</dbReference>
<accession>A0A6I0SCK1</accession>
<feature type="transmembrane region" description="Helical" evidence="6">
    <location>
        <begin position="316"/>
        <end position="336"/>
    </location>
</feature>
<feature type="transmembrane region" description="Helical" evidence="6">
    <location>
        <begin position="348"/>
        <end position="367"/>
    </location>
</feature>
<protein>
    <submittedName>
        <fullName evidence="7">Lipopolysaccharide biosynthesis protein</fullName>
    </submittedName>
</protein>
<dbReference type="InterPro" id="IPR050833">
    <property type="entry name" value="Poly_Biosynth_Transport"/>
</dbReference>
<feature type="transmembrane region" description="Helical" evidence="6">
    <location>
        <begin position="162"/>
        <end position="184"/>
    </location>
</feature>
<evidence type="ECO:0000256" key="3">
    <source>
        <dbReference type="ARBA" id="ARBA00022692"/>
    </source>
</evidence>
<keyword evidence="2" id="KW-1003">Cell membrane</keyword>
<feature type="transmembrane region" description="Helical" evidence="6">
    <location>
        <begin position="379"/>
        <end position="399"/>
    </location>
</feature>
<dbReference type="EMBL" id="WCRS01000006">
    <property type="protein sequence ID" value="KAB4474103.1"/>
    <property type="molecule type" value="Genomic_DNA"/>
</dbReference>
<keyword evidence="3 6" id="KW-0812">Transmembrane</keyword>